<dbReference type="InterPro" id="IPR032675">
    <property type="entry name" value="LRR_dom_sf"/>
</dbReference>
<dbReference type="SUPFAM" id="SSF52058">
    <property type="entry name" value="L domain-like"/>
    <property type="match status" value="1"/>
</dbReference>
<dbReference type="Gene3D" id="3.80.10.10">
    <property type="entry name" value="Ribonuclease Inhibitor"/>
    <property type="match status" value="1"/>
</dbReference>
<evidence type="ECO:0000256" key="9">
    <source>
        <dbReference type="ARBA" id="ARBA00023170"/>
    </source>
</evidence>
<dbReference type="Pfam" id="PF00560">
    <property type="entry name" value="LRR_1"/>
    <property type="match status" value="2"/>
</dbReference>
<keyword evidence="6" id="KW-0677">Repeat</keyword>
<dbReference type="PRINTS" id="PR00019">
    <property type="entry name" value="LEURICHRPT"/>
</dbReference>
<organism evidence="11 12">
    <name type="scientific">Hibiscus sabdariffa</name>
    <name type="common">roselle</name>
    <dbReference type="NCBI Taxonomy" id="183260"/>
    <lineage>
        <taxon>Eukaryota</taxon>
        <taxon>Viridiplantae</taxon>
        <taxon>Streptophyta</taxon>
        <taxon>Embryophyta</taxon>
        <taxon>Tracheophyta</taxon>
        <taxon>Spermatophyta</taxon>
        <taxon>Magnoliopsida</taxon>
        <taxon>eudicotyledons</taxon>
        <taxon>Gunneridae</taxon>
        <taxon>Pentapetalae</taxon>
        <taxon>rosids</taxon>
        <taxon>malvids</taxon>
        <taxon>Malvales</taxon>
        <taxon>Malvaceae</taxon>
        <taxon>Malvoideae</taxon>
        <taxon>Hibiscus</taxon>
    </lineage>
</organism>
<evidence type="ECO:0000256" key="4">
    <source>
        <dbReference type="ARBA" id="ARBA00022614"/>
    </source>
</evidence>
<sequence>MLRILDISSNNFSGDLTIEFLQSLKAMMQMTNSYTSKLEYIGERNIGGEYYQDSVTIVNKGIVMFYEKVLTILTCLDLSNNNFYGKIPEEIQILMPLNVLNLSHNNFSGQIPSALDNLKDLESLDLSQNKLSGKIPSQLASLTFLAALNLSYNQLEGRIPQSNQFITFTNDSYMGNLRLCGPPLSRVCKEVGLPVPLPPGKDEKDSWLDALSTWKIALVGYGSGLVAGLCIGYTVLNELGNKWVDKFKKYGKRNRRRISLSASDSSFLNSILQSTTPLLQANTGIGIAVLLNRMFTYVSNALYCNVRRS</sequence>
<keyword evidence="5" id="KW-0812">Transmembrane</keyword>
<evidence type="ECO:0000256" key="6">
    <source>
        <dbReference type="ARBA" id="ARBA00022737"/>
    </source>
</evidence>
<keyword evidence="7" id="KW-1133">Transmembrane helix</keyword>
<protein>
    <submittedName>
        <fullName evidence="11">Uncharacterized protein</fullName>
    </submittedName>
</protein>
<evidence type="ECO:0000256" key="8">
    <source>
        <dbReference type="ARBA" id="ARBA00023136"/>
    </source>
</evidence>
<evidence type="ECO:0000256" key="7">
    <source>
        <dbReference type="ARBA" id="ARBA00022989"/>
    </source>
</evidence>
<keyword evidence="10" id="KW-0325">Glycoprotein</keyword>
<evidence type="ECO:0000256" key="5">
    <source>
        <dbReference type="ARBA" id="ARBA00022692"/>
    </source>
</evidence>
<dbReference type="PROSITE" id="PS51450">
    <property type="entry name" value="LRR"/>
    <property type="match status" value="1"/>
</dbReference>
<accession>A0ABR2DXC5</accession>
<evidence type="ECO:0000256" key="3">
    <source>
        <dbReference type="ARBA" id="ARBA00022475"/>
    </source>
</evidence>
<dbReference type="Pfam" id="PF13855">
    <property type="entry name" value="LRR_8"/>
    <property type="match status" value="1"/>
</dbReference>
<gene>
    <name evidence="11" type="ORF">V6N12_061338</name>
</gene>
<keyword evidence="4" id="KW-0433">Leucine-rich repeat</keyword>
<evidence type="ECO:0000256" key="1">
    <source>
        <dbReference type="ARBA" id="ARBA00004251"/>
    </source>
</evidence>
<dbReference type="PANTHER" id="PTHR27004">
    <property type="entry name" value="RECEPTOR-LIKE PROTEIN 12 ISOFORM X1"/>
    <property type="match status" value="1"/>
</dbReference>
<keyword evidence="8" id="KW-0472">Membrane</keyword>
<dbReference type="EMBL" id="JBBPBM010000021">
    <property type="protein sequence ID" value="KAK8548424.1"/>
    <property type="molecule type" value="Genomic_DNA"/>
</dbReference>
<name>A0ABR2DXC5_9ROSI</name>
<dbReference type="InterPro" id="IPR001611">
    <property type="entry name" value="Leu-rich_rpt"/>
</dbReference>
<evidence type="ECO:0000256" key="2">
    <source>
        <dbReference type="ARBA" id="ARBA00009592"/>
    </source>
</evidence>
<comment type="subcellular location">
    <subcellularLocation>
        <location evidence="1">Cell membrane</location>
        <topology evidence="1">Single-pass type I membrane protein</topology>
    </subcellularLocation>
</comment>
<proteinExistence type="inferred from homology"/>
<keyword evidence="3" id="KW-1003">Cell membrane</keyword>
<evidence type="ECO:0000256" key="10">
    <source>
        <dbReference type="ARBA" id="ARBA00023180"/>
    </source>
</evidence>
<keyword evidence="9" id="KW-0675">Receptor</keyword>
<dbReference type="Proteomes" id="UP001472677">
    <property type="component" value="Unassembled WGS sequence"/>
</dbReference>
<comment type="caution">
    <text evidence="11">The sequence shown here is derived from an EMBL/GenBank/DDBJ whole genome shotgun (WGS) entry which is preliminary data.</text>
</comment>
<comment type="similarity">
    <text evidence="2">Belongs to the RLP family.</text>
</comment>
<evidence type="ECO:0000313" key="12">
    <source>
        <dbReference type="Proteomes" id="UP001472677"/>
    </source>
</evidence>
<dbReference type="PANTHER" id="PTHR27004:SF428">
    <property type="entry name" value="OS01G0160600 PROTEIN"/>
    <property type="match status" value="1"/>
</dbReference>
<keyword evidence="12" id="KW-1185">Reference proteome</keyword>
<reference evidence="11 12" key="1">
    <citation type="journal article" date="2024" name="G3 (Bethesda)">
        <title>Genome assembly of Hibiscus sabdariffa L. provides insights into metabolisms of medicinal natural products.</title>
        <authorList>
            <person name="Kim T."/>
        </authorList>
    </citation>
    <scope>NUCLEOTIDE SEQUENCE [LARGE SCALE GENOMIC DNA]</scope>
    <source>
        <strain evidence="11">TK-2024</strain>
        <tissue evidence="11">Old leaves</tissue>
    </source>
</reference>
<evidence type="ECO:0000313" key="11">
    <source>
        <dbReference type="EMBL" id="KAK8548424.1"/>
    </source>
</evidence>